<gene>
    <name evidence="2" type="ORF">VTL71DRAFT_9773</name>
</gene>
<comment type="caution">
    <text evidence="2">The sequence shown here is derived from an EMBL/GenBank/DDBJ whole genome shotgun (WGS) entry which is preliminary data.</text>
</comment>
<keyword evidence="3" id="KW-1185">Reference proteome</keyword>
<feature type="region of interest" description="Disordered" evidence="1">
    <location>
        <begin position="1"/>
        <end position="38"/>
    </location>
</feature>
<sequence>MGLSEEARRAEKALRKPKPKPPALSPIDSLIPNPSSSPTAPRLVLCSTMPKVYADLQKTALHPSISRNDHESRYRSGSVPGWTRDQPTLAQISTWKLADNDPYHCLDVNSKTHRGNTQVSIIYFETPTTPDGENIANLSQLVFTPNREMFVKGDPDLQLPTGIRPRDCYLGGSLSDIEGDTDLSLVFPTDINPSNNYPYTIRVPCGSAFRPRLRFRDFPKNRTWTEDRRIGYSTQGSGEVVIYGGRGFDLTKLSKDEWVNFHHHFVKITGRPRSELLAVLQKPEEIQRQKR</sequence>
<name>A0ABR4BRX4_9HELO</name>
<reference evidence="2 3" key="1">
    <citation type="journal article" date="2024" name="Commun. Biol.">
        <title>Comparative genomic analysis of thermophilic fungi reveals convergent evolutionary adaptations and gene losses.</title>
        <authorList>
            <person name="Steindorff A.S."/>
            <person name="Aguilar-Pontes M.V."/>
            <person name="Robinson A.J."/>
            <person name="Andreopoulos B."/>
            <person name="LaButti K."/>
            <person name="Kuo A."/>
            <person name="Mondo S."/>
            <person name="Riley R."/>
            <person name="Otillar R."/>
            <person name="Haridas S."/>
            <person name="Lipzen A."/>
            <person name="Grimwood J."/>
            <person name="Schmutz J."/>
            <person name="Clum A."/>
            <person name="Reid I.D."/>
            <person name="Moisan M.C."/>
            <person name="Butler G."/>
            <person name="Nguyen T.T.M."/>
            <person name="Dewar K."/>
            <person name="Conant G."/>
            <person name="Drula E."/>
            <person name="Henrissat B."/>
            <person name="Hansel C."/>
            <person name="Singer S."/>
            <person name="Hutchinson M.I."/>
            <person name="de Vries R.P."/>
            <person name="Natvig D.O."/>
            <person name="Powell A.J."/>
            <person name="Tsang A."/>
            <person name="Grigoriev I.V."/>
        </authorList>
    </citation>
    <scope>NUCLEOTIDE SEQUENCE [LARGE SCALE GENOMIC DNA]</scope>
    <source>
        <strain evidence="2 3">CBS 494.80</strain>
    </source>
</reference>
<organism evidence="2 3">
    <name type="scientific">Oculimacula yallundae</name>
    <dbReference type="NCBI Taxonomy" id="86028"/>
    <lineage>
        <taxon>Eukaryota</taxon>
        <taxon>Fungi</taxon>
        <taxon>Dikarya</taxon>
        <taxon>Ascomycota</taxon>
        <taxon>Pezizomycotina</taxon>
        <taxon>Leotiomycetes</taxon>
        <taxon>Helotiales</taxon>
        <taxon>Ploettnerulaceae</taxon>
        <taxon>Oculimacula</taxon>
    </lineage>
</organism>
<proteinExistence type="predicted"/>
<evidence type="ECO:0000313" key="2">
    <source>
        <dbReference type="EMBL" id="KAL2060378.1"/>
    </source>
</evidence>
<evidence type="ECO:0000313" key="3">
    <source>
        <dbReference type="Proteomes" id="UP001595075"/>
    </source>
</evidence>
<dbReference type="Proteomes" id="UP001595075">
    <property type="component" value="Unassembled WGS sequence"/>
</dbReference>
<evidence type="ECO:0000256" key="1">
    <source>
        <dbReference type="SAM" id="MobiDB-lite"/>
    </source>
</evidence>
<feature type="compositionally biased region" description="Basic and acidic residues" evidence="1">
    <location>
        <begin position="1"/>
        <end position="14"/>
    </location>
</feature>
<feature type="region of interest" description="Disordered" evidence="1">
    <location>
        <begin position="63"/>
        <end position="82"/>
    </location>
</feature>
<accession>A0ABR4BRX4</accession>
<protein>
    <submittedName>
        <fullName evidence="2">Uncharacterized protein</fullName>
    </submittedName>
</protein>
<dbReference type="EMBL" id="JAZHXI010000023">
    <property type="protein sequence ID" value="KAL2060378.1"/>
    <property type="molecule type" value="Genomic_DNA"/>
</dbReference>